<dbReference type="KEGG" id="lpy:FIV34_09605"/>
<sequence>MRVMLLVAMGALATANYFSEAICPACTLDTPFPDAATQKTLEETYKRRFLQTTSHVGDTLSICNTSWCAKYTLLAGDVWGDGQAIRRESHPSGRGQGKPES</sequence>
<keyword evidence="3" id="KW-1185">Reference proteome</keyword>
<name>A0A4Y5Z4H0_9GAMM</name>
<evidence type="ECO:0000313" key="3">
    <source>
        <dbReference type="Proteomes" id="UP000316093"/>
    </source>
</evidence>
<feature type="signal peptide" evidence="1">
    <location>
        <begin position="1"/>
        <end position="20"/>
    </location>
</feature>
<protein>
    <recommendedName>
        <fullName evidence="4">Secreted protein</fullName>
    </recommendedName>
</protein>
<keyword evidence="1" id="KW-0732">Signal</keyword>
<dbReference type="EMBL" id="CP041046">
    <property type="protein sequence ID" value="QDE39439.1"/>
    <property type="molecule type" value="Genomic_DNA"/>
</dbReference>
<organism evidence="2 3">
    <name type="scientific">Luteibacter pinisoli</name>
    <dbReference type="NCBI Taxonomy" id="2589080"/>
    <lineage>
        <taxon>Bacteria</taxon>
        <taxon>Pseudomonadati</taxon>
        <taxon>Pseudomonadota</taxon>
        <taxon>Gammaproteobacteria</taxon>
        <taxon>Lysobacterales</taxon>
        <taxon>Rhodanobacteraceae</taxon>
        <taxon>Luteibacter</taxon>
    </lineage>
</organism>
<dbReference type="Proteomes" id="UP000316093">
    <property type="component" value="Chromosome"/>
</dbReference>
<evidence type="ECO:0008006" key="4">
    <source>
        <dbReference type="Google" id="ProtNLM"/>
    </source>
</evidence>
<dbReference type="AlphaFoldDB" id="A0A4Y5Z4H0"/>
<accession>A0A4Y5Z4H0</accession>
<evidence type="ECO:0000256" key="1">
    <source>
        <dbReference type="SAM" id="SignalP"/>
    </source>
</evidence>
<feature type="chain" id="PRO_5021465373" description="Secreted protein" evidence="1">
    <location>
        <begin position="21"/>
        <end position="101"/>
    </location>
</feature>
<dbReference type="RefSeq" id="WP_139982012.1">
    <property type="nucleotide sequence ID" value="NZ_CP041046.1"/>
</dbReference>
<proteinExistence type="predicted"/>
<gene>
    <name evidence="2" type="ORF">FIV34_09605</name>
</gene>
<evidence type="ECO:0000313" key="2">
    <source>
        <dbReference type="EMBL" id="QDE39439.1"/>
    </source>
</evidence>
<reference evidence="2 3" key="1">
    <citation type="submission" date="2019-06" db="EMBL/GenBank/DDBJ databases">
        <title>A complete genome sequence for Luteibacter pinisoli MAH-14.</title>
        <authorList>
            <person name="Baltrus D.A."/>
        </authorList>
    </citation>
    <scope>NUCLEOTIDE SEQUENCE [LARGE SCALE GENOMIC DNA]</scope>
    <source>
        <strain evidence="2 3">MAH-14</strain>
    </source>
</reference>